<comment type="caution">
    <text evidence="2">The sequence shown here is derived from an EMBL/GenBank/DDBJ whole genome shotgun (WGS) entry which is preliminary data.</text>
</comment>
<accession>A0A428TNB9</accession>
<sequence length="162" mass="17677">MPYIWVVGIAAIRSNPMIISTSNQLDPNTTPFFAHYQPSLQSEFSNMRLMIPQRALTACFIRMPRGKVNSLQVRMMASAEPASGKPATPNKSASQNHNPQPTESEADVAADRSRNDPIHRQNPTESQEDVVADRSPDNPLSKAFTSNVGGKVVGSESSRLGK</sequence>
<dbReference type="EMBL" id="NIZV01000162">
    <property type="protein sequence ID" value="RSM03514.1"/>
    <property type="molecule type" value="Genomic_DNA"/>
</dbReference>
<evidence type="ECO:0000313" key="2">
    <source>
        <dbReference type="EMBL" id="RSM03514.1"/>
    </source>
</evidence>
<protein>
    <submittedName>
        <fullName evidence="2">Uncharacterized protein</fullName>
    </submittedName>
</protein>
<name>A0A428TNB9_9HYPO</name>
<keyword evidence="3" id="KW-1185">Reference proteome</keyword>
<feature type="region of interest" description="Disordered" evidence="1">
    <location>
        <begin position="72"/>
        <end position="162"/>
    </location>
</feature>
<feature type="compositionally biased region" description="Basic and acidic residues" evidence="1">
    <location>
        <begin position="109"/>
        <end position="119"/>
    </location>
</feature>
<reference evidence="2 3" key="1">
    <citation type="submission" date="2017-06" db="EMBL/GenBank/DDBJ databases">
        <title>Cmopartive genomic analysis of Ambrosia Fusariam Clade fungi.</title>
        <authorList>
            <person name="Stajich J.E."/>
            <person name="Carrillo J."/>
            <person name="Kijimoto T."/>
            <person name="Eskalen A."/>
            <person name="O'Donnell K."/>
            <person name="Kasson M."/>
        </authorList>
    </citation>
    <scope>NUCLEOTIDE SEQUENCE [LARGE SCALE GENOMIC DNA]</scope>
    <source>
        <strain evidence="2 3">NRRL 20438</strain>
    </source>
</reference>
<dbReference type="Proteomes" id="UP000288429">
    <property type="component" value="Unassembled WGS sequence"/>
</dbReference>
<proteinExistence type="predicted"/>
<dbReference type="AlphaFoldDB" id="A0A428TNB9"/>
<gene>
    <name evidence="2" type="ORF">CDV31_010445</name>
</gene>
<feature type="compositionally biased region" description="Polar residues" evidence="1">
    <location>
        <begin position="89"/>
        <end position="103"/>
    </location>
</feature>
<organism evidence="2 3">
    <name type="scientific">Fusarium ambrosium</name>
    <dbReference type="NCBI Taxonomy" id="131363"/>
    <lineage>
        <taxon>Eukaryota</taxon>
        <taxon>Fungi</taxon>
        <taxon>Dikarya</taxon>
        <taxon>Ascomycota</taxon>
        <taxon>Pezizomycotina</taxon>
        <taxon>Sordariomycetes</taxon>
        <taxon>Hypocreomycetidae</taxon>
        <taxon>Hypocreales</taxon>
        <taxon>Nectriaceae</taxon>
        <taxon>Fusarium</taxon>
        <taxon>Fusarium solani species complex</taxon>
    </lineage>
</organism>
<evidence type="ECO:0000313" key="3">
    <source>
        <dbReference type="Proteomes" id="UP000288429"/>
    </source>
</evidence>
<evidence type="ECO:0000256" key="1">
    <source>
        <dbReference type="SAM" id="MobiDB-lite"/>
    </source>
</evidence>